<organism evidence="2 3">
    <name type="scientific">Aureobasidium mustum</name>
    <dbReference type="NCBI Taxonomy" id="2773714"/>
    <lineage>
        <taxon>Eukaryota</taxon>
        <taxon>Fungi</taxon>
        <taxon>Dikarya</taxon>
        <taxon>Ascomycota</taxon>
        <taxon>Pezizomycotina</taxon>
        <taxon>Dothideomycetes</taxon>
        <taxon>Dothideomycetidae</taxon>
        <taxon>Dothideales</taxon>
        <taxon>Saccotheciaceae</taxon>
        <taxon>Aureobasidium</taxon>
    </lineage>
</organism>
<gene>
    <name evidence="2" type="ORF">AWRI4233_LOCUS7263</name>
</gene>
<evidence type="ECO:0000256" key="1">
    <source>
        <dbReference type="SAM" id="MobiDB-lite"/>
    </source>
</evidence>
<protein>
    <submittedName>
        <fullName evidence="2">Uncharacterized protein</fullName>
    </submittedName>
</protein>
<accession>A0A9N8K0V8</accession>
<dbReference type="Proteomes" id="UP000714618">
    <property type="component" value="Unassembled WGS sequence"/>
</dbReference>
<evidence type="ECO:0000313" key="3">
    <source>
        <dbReference type="Proteomes" id="UP000714618"/>
    </source>
</evidence>
<comment type="caution">
    <text evidence="2">The sequence shown here is derived from an EMBL/GenBank/DDBJ whole genome shotgun (WGS) entry which is preliminary data.</text>
</comment>
<feature type="compositionally biased region" description="Basic and acidic residues" evidence="1">
    <location>
        <begin position="218"/>
        <end position="233"/>
    </location>
</feature>
<feature type="region of interest" description="Disordered" evidence="1">
    <location>
        <begin position="215"/>
        <end position="243"/>
    </location>
</feature>
<name>A0A9N8K0V8_9PEZI</name>
<dbReference type="EMBL" id="CAIJEO010000009">
    <property type="protein sequence ID" value="CAD0098439.1"/>
    <property type="molecule type" value="Genomic_DNA"/>
</dbReference>
<feature type="compositionally biased region" description="Acidic residues" evidence="1">
    <location>
        <begin position="234"/>
        <end position="243"/>
    </location>
</feature>
<dbReference type="OrthoDB" id="3915570at2759"/>
<reference evidence="2" key="1">
    <citation type="submission" date="2020-06" db="EMBL/GenBank/DDBJ databases">
        <authorList>
            <person name="Onetto C."/>
        </authorList>
    </citation>
    <scope>NUCLEOTIDE SEQUENCE</scope>
</reference>
<evidence type="ECO:0000313" key="2">
    <source>
        <dbReference type="EMBL" id="CAD0098439.1"/>
    </source>
</evidence>
<sequence>MQIPTFFLRTNMRLLISQALVGWFCIRCRYLPIPSTVRYALTSYGWSHITTAKDILDSRCGFILPWELTIFLPVVLDEYIMNSMPELAILLGNSPCEVAPKDPDTHMCVPDIAYQCQHYADMWAHRNRLASSLEIMEICWEKYHTDVNTARKHHEIGHKHESQTLMMLAGCLQALESWEKKREMCPSIPPIFHCIATYGAQDFVAELQRKNLGLVEEEQTRQEADADGGKETATDEQVEAATS</sequence>
<proteinExistence type="predicted"/>
<keyword evidence="3" id="KW-1185">Reference proteome</keyword>
<dbReference type="AlphaFoldDB" id="A0A9N8K0V8"/>